<dbReference type="InterPro" id="IPR011006">
    <property type="entry name" value="CheY-like_superfamily"/>
</dbReference>
<dbReference type="InterPro" id="IPR000160">
    <property type="entry name" value="GGDEF_dom"/>
</dbReference>
<dbReference type="FunFam" id="3.30.70.270:FF:000001">
    <property type="entry name" value="Diguanylate cyclase domain protein"/>
    <property type="match status" value="1"/>
</dbReference>
<dbReference type="SUPFAM" id="SSF55073">
    <property type="entry name" value="Nucleotide cyclase"/>
    <property type="match status" value="1"/>
</dbReference>
<dbReference type="GO" id="GO:0052621">
    <property type="term" value="F:diguanylate cyclase activity"/>
    <property type="evidence" value="ECO:0007669"/>
    <property type="project" value="UniProtKB-EC"/>
</dbReference>
<feature type="domain" description="Response regulatory" evidence="5">
    <location>
        <begin position="125"/>
        <end position="242"/>
    </location>
</feature>
<dbReference type="Gene3D" id="3.30.70.270">
    <property type="match status" value="1"/>
</dbReference>
<evidence type="ECO:0000313" key="7">
    <source>
        <dbReference type="EMBL" id="QEQ95347.1"/>
    </source>
</evidence>
<dbReference type="InterPro" id="IPR043128">
    <property type="entry name" value="Rev_trsase/Diguanyl_cyclase"/>
</dbReference>
<dbReference type="Gene3D" id="3.40.50.2300">
    <property type="match status" value="2"/>
</dbReference>
<dbReference type="SMART" id="SM00267">
    <property type="entry name" value="GGDEF"/>
    <property type="match status" value="1"/>
</dbReference>
<dbReference type="EC" id="2.7.7.65" evidence="2"/>
<feature type="domain" description="GGDEF" evidence="6">
    <location>
        <begin position="282"/>
        <end position="410"/>
    </location>
</feature>
<dbReference type="PANTHER" id="PTHR45138">
    <property type="entry name" value="REGULATORY COMPONENTS OF SENSORY TRANSDUCTION SYSTEM"/>
    <property type="match status" value="1"/>
</dbReference>
<evidence type="ECO:0000313" key="8">
    <source>
        <dbReference type="Proteomes" id="UP000324760"/>
    </source>
</evidence>
<sequence>MKVLVVEDSQVVLKIVKHLFNRSNLPLQPVFCETMQAAQQVIDQSNDIFVALVDLNLPDAPKGEIVDLTLAQGIPTVVLSATYDDTRREALLTQGVVDYIVKESRFSYEFALQLVGRLLKNQHIKILVAEDSLAYRKLVRRQLERHLYQVIEAEDGVAALAALKANPEIKLLLTDYEMPNMDGVKLVQNIRREYETTDLKIIGLSAADKPALSAQFIKNGANDFLRKPFNYEELHCRVMHNLEQIELIQEVRLAAYSDYLTGLPNRRSLFEEVEKHFHDLKLNACVAIMDLDLFKRINDQYGHDAGDLVLKQFGQMLRQAFSRFSFARIGGEEFCVVLEHLSGSQAEQLMSRFCELVDNTDFIFHEERIPVTVSIGVACRDQDSFTQVMSRADDQLYRAKELGRNQVVIE</sequence>
<feature type="domain" description="Response regulatory" evidence="5">
    <location>
        <begin position="2"/>
        <end position="117"/>
    </location>
</feature>
<dbReference type="PROSITE" id="PS50887">
    <property type="entry name" value="GGDEF"/>
    <property type="match status" value="1"/>
</dbReference>
<dbReference type="Pfam" id="PF00072">
    <property type="entry name" value="Response_reg"/>
    <property type="match status" value="2"/>
</dbReference>
<dbReference type="SMART" id="SM00448">
    <property type="entry name" value="REC"/>
    <property type="match status" value="2"/>
</dbReference>
<comment type="cofactor">
    <cofactor evidence="1">
        <name>Mg(2+)</name>
        <dbReference type="ChEBI" id="CHEBI:18420"/>
    </cofactor>
</comment>
<dbReference type="CDD" id="cd17544">
    <property type="entry name" value="REC_2_GGDEF"/>
    <property type="match status" value="1"/>
</dbReference>
<organism evidence="7 8">
    <name type="scientific">Neptunomonas concharum</name>
    <dbReference type="NCBI Taxonomy" id="1031538"/>
    <lineage>
        <taxon>Bacteria</taxon>
        <taxon>Pseudomonadati</taxon>
        <taxon>Pseudomonadota</taxon>
        <taxon>Gammaproteobacteria</taxon>
        <taxon>Oceanospirillales</taxon>
        <taxon>Oceanospirillaceae</taxon>
        <taxon>Neptunomonas</taxon>
    </lineage>
</organism>
<dbReference type="SUPFAM" id="SSF52172">
    <property type="entry name" value="CheY-like"/>
    <property type="match status" value="2"/>
</dbReference>
<evidence type="ECO:0000256" key="2">
    <source>
        <dbReference type="ARBA" id="ARBA00012528"/>
    </source>
</evidence>
<dbReference type="Pfam" id="PF00990">
    <property type="entry name" value="GGDEF"/>
    <property type="match status" value="1"/>
</dbReference>
<dbReference type="RefSeq" id="WP_138986050.1">
    <property type="nucleotide sequence ID" value="NZ_CP043869.1"/>
</dbReference>
<dbReference type="CDD" id="cd01949">
    <property type="entry name" value="GGDEF"/>
    <property type="match status" value="1"/>
</dbReference>
<keyword evidence="4" id="KW-0597">Phosphoprotein</keyword>
<dbReference type="InterPro" id="IPR029787">
    <property type="entry name" value="Nucleotide_cyclase"/>
</dbReference>
<dbReference type="EMBL" id="CP043869">
    <property type="protein sequence ID" value="QEQ95347.1"/>
    <property type="molecule type" value="Genomic_DNA"/>
</dbReference>
<dbReference type="PANTHER" id="PTHR45138:SF9">
    <property type="entry name" value="DIGUANYLATE CYCLASE DGCM-RELATED"/>
    <property type="match status" value="1"/>
</dbReference>
<protein>
    <recommendedName>
        <fullName evidence="2">diguanylate cyclase</fullName>
        <ecNumber evidence="2">2.7.7.65</ecNumber>
    </recommendedName>
</protein>
<evidence type="ECO:0000259" key="6">
    <source>
        <dbReference type="PROSITE" id="PS50887"/>
    </source>
</evidence>
<evidence type="ECO:0000256" key="3">
    <source>
        <dbReference type="ARBA" id="ARBA00034247"/>
    </source>
</evidence>
<proteinExistence type="predicted"/>
<dbReference type="InterPro" id="IPR050469">
    <property type="entry name" value="Diguanylate_Cyclase"/>
</dbReference>
<dbReference type="GO" id="GO:0005886">
    <property type="term" value="C:plasma membrane"/>
    <property type="evidence" value="ECO:0007669"/>
    <property type="project" value="TreeGrafter"/>
</dbReference>
<evidence type="ECO:0000259" key="5">
    <source>
        <dbReference type="PROSITE" id="PS50110"/>
    </source>
</evidence>
<feature type="modified residue" description="4-aspartylphosphate" evidence="4">
    <location>
        <position position="54"/>
    </location>
</feature>
<evidence type="ECO:0000256" key="1">
    <source>
        <dbReference type="ARBA" id="ARBA00001946"/>
    </source>
</evidence>
<keyword evidence="8" id="KW-1185">Reference proteome</keyword>
<accession>A0A5P1R6R7</accession>
<reference evidence="7 8" key="1">
    <citation type="journal article" date="2019" name="Biochem. Eng. J.">
        <title>Metabolic engineering of the marine bacteria Neptunomonas concharum for the production of acetoin and meso-2,3-butanediol from acetate.</title>
        <authorList>
            <person name="Li W."/>
            <person name="Pu N."/>
            <person name="Liu C.-X."/>
            <person name="Yuan Q.-P."/>
            <person name="Li Z.-J."/>
        </authorList>
    </citation>
    <scope>NUCLEOTIDE SEQUENCE [LARGE SCALE GENOMIC DNA]</scope>
    <source>
        <strain evidence="7 8">JCM17730</strain>
    </source>
</reference>
<dbReference type="OrthoDB" id="9812260at2"/>
<dbReference type="GO" id="GO:0043709">
    <property type="term" value="P:cell adhesion involved in single-species biofilm formation"/>
    <property type="evidence" value="ECO:0007669"/>
    <property type="project" value="TreeGrafter"/>
</dbReference>
<dbReference type="AlphaFoldDB" id="A0A5P1R6R7"/>
<dbReference type="PROSITE" id="PS50110">
    <property type="entry name" value="RESPONSE_REGULATORY"/>
    <property type="match status" value="2"/>
</dbReference>
<comment type="catalytic activity">
    <reaction evidence="3">
        <text>2 GTP = 3',3'-c-di-GMP + 2 diphosphate</text>
        <dbReference type="Rhea" id="RHEA:24898"/>
        <dbReference type="ChEBI" id="CHEBI:33019"/>
        <dbReference type="ChEBI" id="CHEBI:37565"/>
        <dbReference type="ChEBI" id="CHEBI:58805"/>
        <dbReference type="EC" id="2.7.7.65"/>
    </reaction>
</comment>
<evidence type="ECO:0000256" key="4">
    <source>
        <dbReference type="PROSITE-ProRule" id="PRU00169"/>
    </source>
</evidence>
<name>A0A5P1R6R7_9GAMM</name>
<dbReference type="GO" id="GO:0000160">
    <property type="term" value="P:phosphorelay signal transduction system"/>
    <property type="evidence" value="ECO:0007669"/>
    <property type="project" value="InterPro"/>
</dbReference>
<dbReference type="NCBIfam" id="TIGR00254">
    <property type="entry name" value="GGDEF"/>
    <property type="match status" value="1"/>
</dbReference>
<feature type="modified residue" description="4-aspartylphosphate" evidence="4">
    <location>
        <position position="175"/>
    </location>
</feature>
<dbReference type="Proteomes" id="UP000324760">
    <property type="component" value="Chromosome"/>
</dbReference>
<dbReference type="GO" id="GO:1902201">
    <property type="term" value="P:negative regulation of bacterial-type flagellum-dependent cell motility"/>
    <property type="evidence" value="ECO:0007669"/>
    <property type="project" value="TreeGrafter"/>
</dbReference>
<gene>
    <name evidence="7" type="ORF">F0U83_00755</name>
</gene>
<dbReference type="InterPro" id="IPR001789">
    <property type="entry name" value="Sig_transdc_resp-reg_receiver"/>
</dbReference>
<dbReference type="KEGG" id="ncu:F0U83_00755"/>